<evidence type="ECO:0000313" key="6">
    <source>
        <dbReference type="Proteomes" id="UP000034166"/>
    </source>
</evidence>
<keyword evidence="4" id="KW-0472">Membrane</keyword>
<dbReference type="NCBIfam" id="NF009314">
    <property type="entry name" value="PRK12674.1-2"/>
    <property type="match status" value="1"/>
</dbReference>
<dbReference type="PANTHER" id="PTHR34703">
    <property type="entry name" value="ANTIPORTER SUBUNIT MNHG2-RELATED"/>
    <property type="match status" value="1"/>
</dbReference>
<reference evidence="5 6" key="1">
    <citation type="submission" date="2015-04" db="EMBL/GenBank/DDBJ databases">
        <title>Taxonomic description and genome sequence of Bacillus campisalis sp. nov., a novel member of the genus Bacillus isolated from solar saltern.</title>
        <authorList>
            <person name="Mathan Kumar R."/>
            <person name="Kaur G."/>
            <person name="Kumar A."/>
            <person name="Singh N.K."/>
            <person name="Kaur N."/>
            <person name="Kumar N."/>
            <person name="Mayilraj S."/>
        </authorList>
    </citation>
    <scope>NUCLEOTIDE SEQUENCE [LARGE SCALE GENOMIC DNA]</scope>
    <source>
        <strain evidence="5 6">SA2-6</strain>
    </source>
</reference>
<evidence type="ECO:0000256" key="2">
    <source>
        <dbReference type="ARBA" id="ARBA00008404"/>
    </source>
</evidence>
<evidence type="ECO:0000256" key="3">
    <source>
        <dbReference type="ARBA" id="ARBA00022449"/>
    </source>
</evidence>
<dbReference type="Pfam" id="PF03334">
    <property type="entry name" value="PhaG_MnhG_YufB"/>
    <property type="match status" value="1"/>
</dbReference>
<keyword evidence="3" id="KW-0813">Transport</keyword>
<accession>A0A0M2SXN6</accession>
<proteinExistence type="inferred from homology"/>
<feature type="transmembrane region" description="Helical" evidence="4">
    <location>
        <begin position="70"/>
        <end position="93"/>
    </location>
</feature>
<evidence type="ECO:0000256" key="1">
    <source>
        <dbReference type="ARBA" id="ARBA00004141"/>
    </source>
</evidence>
<dbReference type="GO" id="GO:0016020">
    <property type="term" value="C:membrane"/>
    <property type="evidence" value="ECO:0007669"/>
    <property type="project" value="UniProtKB-SubCell"/>
</dbReference>
<dbReference type="NCBIfam" id="TIGR01300">
    <property type="entry name" value="CPA3_mnhG_phaG"/>
    <property type="match status" value="1"/>
</dbReference>
<dbReference type="AlphaFoldDB" id="A0A0M2SXN6"/>
<evidence type="ECO:0000256" key="4">
    <source>
        <dbReference type="SAM" id="Phobius"/>
    </source>
</evidence>
<keyword evidence="3" id="KW-0050">Antiport</keyword>
<feature type="transmembrane region" description="Helical" evidence="4">
    <location>
        <begin position="7"/>
        <end position="28"/>
    </location>
</feature>
<comment type="similarity">
    <text evidence="2">Belongs to the CPA3 antiporters (TC 2.A.63) subunit G family.</text>
</comment>
<keyword evidence="4" id="KW-0812">Transmembrane</keyword>
<name>A0A0M2SXN6_9BACI</name>
<keyword evidence="4" id="KW-1133">Transmembrane helix</keyword>
<organism evidence="5 6">
    <name type="scientific">Mesobacillus campisalis</name>
    <dbReference type="NCBI Taxonomy" id="1408103"/>
    <lineage>
        <taxon>Bacteria</taxon>
        <taxon>Bacillati</taxon>
        <taxon>Bacillota</taxon>
        <taxon>Bacilli</taxon>
        <taxon>Bacillales</taxon>
        <taxon>Bacillaceae</taxon>
        <taxon>Mesobacillus</taxon>
    </lineage>
</organism>
<keyword evidence="6" id="KW-1185">Reference proteome</keyword>
<dbReference type="Proteomes" id="UP000034166">
    <property type="component" value="Unassembled WGS sequence"/>
</dbReference>
<dbReference type="GO" id="GO:0015385">
    <property type="term" value="F:sodium:proton antiporter activity"/>
    <property type="evidence" value="ECO:0007669"/>
    <property type="project" value="TreeGrafter"/>
</dbReference>
<dbReference type="OrthoDB" id="9806575at2"/>
<dbReference type="EMBL" id="LAYY01000003">
    <property type="protein sequence ID" value="KKK39319.1"/>
    <property type="molecule type" value="Genomic_DNA"/>
</dbReference>
<dbReference type="RefSeq" id="WP_046522354.1">
    <property type="nucleotide sequence ID" value="NZ_LAYY01000003.1"/>
</dbReference>
<gene>
    <name evidence="5" type="ORF">WQ57_03560</name>
</gene>
<comment type="caution">
    <text evidence="5">The sequence shown here is derived from an EMBL/GenBank/DDBJ whole genome shotgun (WGS) entry which is preliminary data.</text>
</comment>
<dbReference type="PANTHER" id="PTHR34703:SF1">
    <property type="entry name" value="ANTIPORTER SUBUNIT MNHG2-RELATED"/>
    <property type="match status" value="1"/>
</dbReference>
<feature type="transmembrane region" description="Helical" evidence="4">
    <location>
        <begin position="40"/>
        <end position="61"/>
    </location>
</feature>
<evidence type="ECO:0000313" key="5">
    <source>
        <dbReference type="EMBL" id="KKK39319.1"/>
    </source>
</evidence>
<dbReference type="InterPro" id="IPR005133">
    <property type="entry name" value="PhaG_MnhG_YufB"/>
</dbReference>
<dbReference type="PATRIC" id="fig|1408103.3.peg.802"/>
<comment type="subcellular location">
    <subcellularLocation>
        <location evidence="1">Membrane</location>
        <topology evidence="1">Multi-pass membrane protein</topology>
    </subcellularLocation>
</comment>
<protein>
    <submittedName>
        <fullName evidence="5">Cation:proton antiporter</fullName>
    </submittedName>
</protein>
<sequence>MTAIYEIIVMLFILSGTFLTLAATFGVIRLPDIYTRNHAASKATTLGAMLILLGAMFYFLFFEDHFNSRLVLAILFIFMTAPVSGHLIGRAAYNSGVKLWNKSVADELARDRKKMKQGKSI</sequence>